<dbReference type="AlphaFoldDB" id="A0A9K3KE80"/>
<reference evidence="1" key="2">
    <citation type="submission" date="2021-04" db="EMBL/GenBank/DDBJ databases">
        <authorList>
            <person name="Podell S."/>
        </authorList>
    </citation>
    <scope>NUCLEOTIDE SEQUENCE</scope>
    <source>
        <strain evidence="1">Hildebrandi</strain>
    </source>
</reference>
<organism evidence="1 2">
    <name type="scientific">Nitzschia inconspicua</name>
    <dbReference type="NCBI Taxonomy" id="303405"/>
    <lineage>
        <taxon>Eukaryota</taxon>
        <taxon>Sar</taxon>
        <taxon>Stramenopiles</taxon>
        <taxon>Ochrophyta</taxon>
        <taxon>Bacillariophyta</taxon>
        <taxon>Bacillariophyceae</taxon>
        <taxon>Bacillariophycidae</taxon>
        <taxon>Bacillariales</taxon>
        <taxon>Bacillariaceae</taxon>
        <taxon>Nitzschia</taxon>
    </lineage>
</organism>
<dbReference type="EMBL" id="JAGRRH010000025">
    <property type="protein sequence ID" value="KAG7342094.1"/>
    <property type="molecule type" value="Genomic_DNA"/>
</dbReference>
<evidence type="ECO:0000313" key="2">
    <source>
        <dbReference type="Proteomes" id="UP000693970"/>
    </source>
</evidence>
<dbReference type="Proteomes" id="UP000693970">
    <property type="component" value="Unassembled WGS sequence"/>
</dbReference>
<reference evidence="1" key="1">
    <citation type="journal article" date="2021" name="Sci. Rep.">
        <title>Diploid genomic architecture of Nitzschia inconspicua, an elite biomass production diatom.</title>
        <authorList>
            <person name="Oliver A."/>
            <person name="Podell S."/>
            <person name="Pinowska A."/>
            <person name="Traller J.C."/>
            <person name="Smith S.R."/>
            <person name="McClure R."/>
            <person name="Beliaev A."/>
            <person name="Bohutskyi P."/>
            <person name="Hill E.A."/>
            <person name="Rabines A."/>
            <person name="Zheng H."/>
            <person name="Allen L.Z."/>
            <person name="Kuo A."/>
            <person name="Grigoriev I.V."/>
            <person name="Allen A.E."/>
            <person name="Hazlebeck D."/>
            <person name="Allen E.E."/>
        </authorList>
    </citation>
    <scope>NUCLEOTIDE SEQUENCE</scope>
    <source>
        <strain evidence="1">Hildebrandi</strain>
    </source>
</reference>
<evidence type="ECO:0000313" key="1">
    <source>
        <dbReference type="EMBL" id="KAG7342094.1"/>
    </source>
</evidence>
<sequence>MFEFFKSEVIGEEERGTCPSRLPNNTTTKCKGGRKLTWRPKWMSGGAVRAHTILSLLILCASNYVCVGAGGHYWDAVSQSLDEQVDRMSPGLVDGLNANSSSNITRFDGEDFVYGSYEWCNSDASDALCDADWDTLCSHSYDSGHRGEAQKRVMDLKGRRYLRARKVKDESIISLGDHSEKSLSGS</sequence>
<comment type="caution">
    <text evidence="1">The sequence shown here is derived from an EMBL/GenBank/DDBJ whole genome shotgun (WGS) entry which is preliminary data.</text>
</comment>
<accession>A0A9K3KE80</accession>
<keyword evidence="2" id="KW-1185">Reference proteome</keyword>
<proteinExistence type="predicted"/>
<protein>
    <submittedName>
        <fullName evidence="1">Uncharacterized protein</fullName>
    </submittedName>
</protein>
<gene>
    <name evidence="1" type="ORF">IV203_007186</name>
</gene>
<name>A0A9K3KE80_9STRA</name>